<dbReference type="Proteomes" id="UP001497457">
    <property type="component" value="Chromosome 20rd"/>
</dbReference>
<reference evidence="1 2" key="2">
    <citation type="submission" date="2024-10" db="EMBL/GenBank/DDBJ databases">
        <authorList>
            <person name="Ryan C."/>
        </authorList>
    </citation>
    <scope>NUCLEOTIDE SEQUENCE [LARGE SCALE GENOMIC DNA]</scope>
</reference>
<keyword evidence="2" id="KW-1185">Reference proteome</keyword>
<protein>
    <submittedName>
        <fullName evidence="1">Uncharacterized protein</fullName>
    </submittedName>
</protein>
<proteinExistence type="predicted"/>
<name>A0ABC9ACA7_9POAL</name>
<reference evidence="2" key="1">
    <citation type="submission" date="2024-06" db="EMBL/GenBank/DDBJ databases">
        <authorList>
            <person name="Ryan C."/>
        </authorList>
    </citation>
    <scope>NUCLEOTIDE SEQUENCE [LARGE SCALE GENOMIC DNA]</scope>
</reference>
<evidence type="ECO:0000313" key="1">
    <source>
        <dbReference type="EMBL" id="CAL4974533.1"/>
    </source>
</evidence>
<organism evidence="1 2">
    <name type="scientific">Urochloa decumbens</name>
    <dbReference type="NCBI Taxonomy" id="240449"/>
    <lineage>
        <taxon>Eukaryota</taxon>
        <taxon>Viridiplantae</taxon>
        <taxon>Streptophyta</taxon>
        <taxon>Embryophyta</taxon>
        <taxon>Tracheophyta</taxon>
        <taxon>Spermatophyta</taxon>
        <taxon>Magnoliopsida</taxon>
        <taxon>Liliopsida</taxon>
        <taxon>Poales</taxon>
        <taxon>Poaceae</taxon>
        <taxon>PACMAD clade</taxon>
        <taxon>Panicoideae</taxon>
        <taxon>Panicodae</taxon>
        <taxon>Paniceae</taxon>
        <taxon>Melinidinae</taxon>
        <taxon>Urochloa</taxon>
    </lineage>
</organism>
<dbReference type="AlphaFoldDB" id="A0ABC9ACA7"/>
<gene>
    <name evidence="1" type="ORF">URODEC1_LOCUS52589</name>
</gene>
<dbReference type="EMBL" id="OZ075130">
    <property type="protein sequence ID" value="CAL4974533.1"/>
    <property type="molecule type" value="Genomic_DNA"/>
</dbReference>
<accession>A0ABC9ACA7</accession>
<evidence type="ECO:0000313" key="2">
    <source>
        <dbReference type="Proteomes" id="UP001497457"/>
    </source>
</evidence>
<sequence length="110" mass="12245">MDMSLYIDPYDEAELAAQKIAMGEGHLDDGLIEAKKEKTLQKLYKNNPLLASNIAPFGFRCPFCPDRQPPGLTWTVLLDHATAYGKAGRYTYKVAGVHQALVDYMVVPMP</sequence>